<dbReference type="InterPro" id="IPR014757">
    <property type="entry name" value="Tscrpt_reg_IclR_C"/>
</dbReference>
<dbReference type="GO" id="GO:0003700">
    <property type="term" value="F:DNA-binding transcription factor activity"/>
    <property type="evidence" value="ECO:0007669"/>
    <property type="project" value="TreeGrafter"/>
</dbReference>
<dbReference type="EMBL" id="PEBX01000040">
    <property type="protein sequence ID" value="PTQ56193.1"/>
    <property type="molecule type" value="Genomic_DNA"/>
</dbReference>
<dbReference type="InterPro" id="IPR050707">
    <property type="entry name" value="HTH_MetabolicPath_Reg"/>
</dbReference>
<evidence type="ECO:0000313" key="6">
    <source>
        <dbReference type="EMBL" id="PTQ56193.1"/>
    </source>
</evidence>
<dbReference type="Gene3D" id="3.30.450.40">
    <property type="match status" value="1"/>
</dbReference>
<dbReference type="PANTHER" id="PTHR30136:SF2">
    <property type="entry name" value="TRANSCRIPTIONAL REGULATOR ICLR"/>
    <property type="match status" value="1"/>
</dbReference>
<protein>
    <submittedName>
        <fullName evidence="6">Transcriptional regulator, IclR family</fullName>
    </submittedName>
</protein>
<feature type="domain" description="IclR-ED" evidence="5">
    <location>
        <begin position="68"/>
        <end position="246"/>
    </location>
</feature>
<dbReference type="PANTHER" id="PTHR30136">
    <property type="entry name" value="HELIX-TURN-HELIX TRANSCRIPTIONAL REGULATOR, ICLR FAMILY"/>
    <property type="match status" value="1"/>
</dbReference>
<keyword evidence="3" id="KW-0804">Transcription</keyword>
<dbReference type="InterPro" id="IPR029016">
    <property type="entry name" value="GAF-like_dom_sf"/>
</dbReference>
<dbReference type="SUPFAM" id="SSF46785">
    <property type="entry name" value="Winged helix' DNA-binding domain"/>
    <property type="match status" value="1"/>
</dbReference>
<proteinExistence type="predicted"/>
<evidence type="ECO:0000259" key="5">
    <source>
        <dbReference type="PROSITE" id="PS51078"/>
    </source>
</evidence>
<organism evidence="6 7">
    <name type="scientific">Candidatus Carbonibacillus altaicus</name>
    <dbReference type="NCBI Taxonomy" id="2163959"/>
    <lineage>
        <taxon>Bacteria</taxon>
        <taxon>Bacillati</taxon>
        <taxon>Bacillota</taxon>
        <taxon>Bacilli</taxon>
        <taxon>Bacillales</taxon>
        <taxon>Candidatus Carbonibacillus</taxon>
    </lineage>
</organism>
<keyword evidence="2" id="KW-0238">DNA-binding</keyword>
<dbReference type="GO" id="GO:0003677">
    <property type="term" value="F:DNA binding"/>
    <property type="evidence" value="ECO:0007669"/>
    <property type="project" value="UniProtKB-KW"/>
</dbReference>
<reference evidence="7" key="1">
    <citation type="journal article" date="2018" name="Sci. Rep.">
        <title>Lignite coal burning seam in the remote Altai Mountains harbors a hydrogen-driven thermophilic microbial community.</title>
        <authorList>
            <person name="Kadnikov V.V."/>
            <person name="Mardanov A.V."/>
            <person name="Ivasenko D.A."/>
            <person name="Antsiferov D.V."/>
            <person name="Beletsky A.V."/>
            <person name="Karnachuk O.V."/>
            <person name="Ravin N.V."/>
        </authorList>
    </citation>
    <scope>NUCLEOTIDE SEQUENCE [LARGE SCALE GENOMIC DNA]</scope>
</reference>
<dbReference type="GO" id="GO:0045892">
    <property type="term" value="P:negative regulation of DNA-templated transcription"/>
    <property type="evidence" value="ECO:0007669"/>
    <property type="project" value="TreeGrafter"/>
</dbReference>
<dbReference type="Proteomes" id="UP000244338">
    <property type="component" value="Unassembled WGS sequence"/>
</dbReference>
<evidence type="ECO:0000256" key="3">
    <source>
        <dbReference type="ARBA" id="ARBA00023163"/>
    </source>
</evidence>
<evidence type="ECO:0000313" key="7">
    <source>
        <dbReference type="Proteomes" id="UP000244338"/>
    </source>
</evidence>
<dbReference type="InterPro" id="IPR036390">
    <property type="entry name" value="WH_DNA-bd_sf"/>
</dbReference>
<sequence length="258" mass="28793">MNFSKPSSLAKGLYILSQFTAENSEWGVRELAEHLGYPRSTVQTLMKTLAESGFLLQLESRRYRLGWRAFELAGHFLAQLDVRKVAIPYLQKLADTLGEVVHLGVLDGMDVIYLEKVEGKSAIPLITRLGLRYPAHATAIGKSLLAFQKKDASIPAALPPLTEHTHQRAESLIAELTEIRKTMLSYDREESFIGLSCVAAPIFDYTGKNVAGISVSVPTVRFTRDKERMARLVLETAKDISKELGYHPKMSVTFRKSV</sequence>
<gene>
    <name evidence="6" type="ORF">BSOLF_0620</name>
</gene>
<dbReference type="InterPro" id="IPR036388">
    <property type="entry name" value="WH-like_DNA-bd_sf"/>
</dbReference>
<name>A0A2R6Y0J4_9BACL</name>
<evidence type="ECO:0000256" key="1">
    <source>
        <dbReference type="ARBA" id="ARBA00023015"/>
    </source>
</evidence>
<evidence type="ECO:0000256" key="2">
    <source>
        <dbReference type="ARBA" id="ARBA00023125"/>
    </source>
</evidence>
<dbReference type="SMART" id="SM00346">
    <property type="entry name" value="HTH_ICLR"/>
    <property type="match status" value="1"/>
</dbReference>
<accession>A0A2R6Y0J4</accession>
<dbReference type="PROSITE" id="PS51077">
    <property type="entry name" value="HTH_ICLR"/>
    <property type="match status" value="1"/>
</dbReference>
<dbReference type="Pfam" id="PF09339">
    <property type="entry name" value="HTH_IclR"/>
    <property type="match status" value="1"/>
</dbReference>
<feature type="domain" description="HTH iclR-type" evidence="4">
    <location>
        <begin position="6"/>
        <end position="67"/>
    </location>
</feature>
<dbReference type="Gene3D" id="1.10.10.10">
    <property type="entry name" value="Winged helix-like DNA-binding domain superfamily/Winged helix DNA-binding domain"/>
    <property type="match status" value="1"/>
</dbReference>
<dbReference type="SUPFAM" id="SSF55781">
    <property type="entry name" value="GAF domain-like"/>
    <property type="match status" value="1"/>
</dbReference>
<dbReference type="AlphaFoldDB" id="A0A2R6Y0J4"/>
<dbReference type="Pfam" id="PF01614">
    <property type="entry name" value="IclR_C"/>
    <property type="match status" value="1"/>
</dbReference>
<evidence type="ECO:0000259" key="4">
    <source>
        <dbReference type="PROSITE" id="PS51077"/>
    </source>
</evidence>
<dbReference type="InterPro" id="IPR005471">
    <property type="entry name" value="Tscrpt_reg_IclR_N"/>
</dbReference>
<dbReference type="PROSITE" id="PS51078">
    <property type="entry name" value="ICLR_ED"/>
    <property type="match status" value="1"/>
</dbReference>
<keyword evidence="1" id="KW-0805">Transcription regulation</keyword>
<comment type="caution">
    <text evidence="6">The sequence shown here is derived from an EMBL/GenBank/DDBJ whole genome shotgun (WGS) entry which is preliminary data.</text>
</comment>